<gene>
    <name evidence="2" type="ORF">CB5_LOCUS16117</name>
</gene>
<organism evidence="2">
    <name type="scientific">Ananas comosus var. bracteatus</name>
    <name type="common">red pineapple</name>
    <dbReference type="NCBI Taxonomy" id="296719"/>
    <lineage>
        <taxon>Eukaryota</taxon>
        <taxon>Viridiplantae</taxon>
        <taxon>Streptophyta</taxon>
        <taxon>Embryophyta</taxon>
        <taxon>Tracheophyta</taxon>
        <taxon>Spermatophyta</taxon>
        <taxon>Magnoliopsida</taxon>
        <taxon>Liliopsida</taxon>
        <taxon>Poales</taxon>
        <taxon>Bromeliaceae</taxon>
        <taxon>Bromelioideae</taxon>
        <taxon>Ananas</taxon>
    </lineage>
</organism>
<accession>A0A6V7PQV1</accession>
<keyword evidence="1" id="KW-0812">Transmembrane</keyword>
<reference evidence="2" key="1">
    <citation type="submission" date="2020-07" db="EMBL/GenBank/DDBJ databases">
        <authorList>
            <person name="Lin J."/>
        </authorList>
    </citation>
    <scope>NUCLEOTIDE SEQUENCE</scope>
</reference>
<name>A0A6V7PQV1_ANACO</name>
<feature type="transmembrane region" description="Helical" evidence="1">
    <location>
        <begin position="182"/>
        <end position="205"/>
    </location>
</feature>
<evidence type="ECO:0000256" key="1">
    <source>
        <dbReference type="SAM" id="Phobius"/>
    </source>
</evidence>
<proteinExistence type="predicted"/>
<protein>
    <submittedName>
        <fullName evidence="2">Uncharacterized protein</fullName>
    </submittedName>
</protein>
<keyword evidence="1" id="KW-0472">Membrane</keyword>
<dbReference type="AlphaFoldDB" id="A0A6V7PQV1"/>
<sequence length="246" mass="27305">MPTQGTSISGLSGRALSTELRPFLVPPCRSPVNLKPPKQRGVVDCVPTYGTCPEECGTKPCTKTQKFEFWSALGLAVWLACTGTRLCLYRYRAENSQTRASGLHFRRSCTGTRVVLYRYNVDGCTGTAIGPVPGLICDCGTLITAPTPHRPPLCWNLRRSKLETWIWSLIEGRYLKFEDLSCLFTCSFLLLIAINVTYPCFWGLVEQELRKRPGIAERTPYMCRHMAGLGTLPGGPQPVPGRDNCL</sequence>
<evidence type="ECO:0000313" key="2">
    <source>
        <dbReference type="EMBL" id="CAD1832906.1"/>
    </source>
</evidence>
<dbReference type="EMBL" id="LR862150">
    <property type="protein sequence ID" value="CAD1832906.1"/>
    <property type="molecule type" value="Genomic_DNA"/>
</dbReference>
<feature type="transmembrane region" description="Helical" evidence="1">
    <location>
        <begin position="69"/>
        <end position="89"/>
    </location>
</feature>
<keyword evidence="1" id="KW-1133">Transmembrane helix</keyword>